<feature type="region of interest" description="Disordered" evidence="2">
    <location>
        <begin position="173"/>
        <end position="220"/>
    </location>
</feature>
<dbReference type="Pfam" id="PF10342">
    <property type="entry name" value="Kre9_KNH"/>
    <property type="match status" value="1"/>
</dbReference>
<dbReference type="EMBL" id="JARJCW010000090">
    <property type="protein sequence ID" value="KAJ7195461.1"/>
    <property type="molecule type" value="Genomic_DNA"/>
</dbReference>
<feature type="signal peptide" evidence="3">
    <location>
        <begin position="1"/>
        <end position="18"/>
    </location>
</feature>
<proteinExistence type="predicted"/>
<dbReference type="InterPro" id="IPR018466">
    <property type="entry name" value="Kre9/Knh1-like_N"/>
</dbReference>
<gene>
    <name evidence="5" type="ORF">GGX14DRAFT_474776</name>
</gene>
<feature type="compositionally biased region" description="Low complexity" evidence="2">
    <location>
        <begin position="191"/>
        <end position="220"/>
    </location>
</feature>
<evidence type="ECO:0000313" key="5">
    <source>
        <dbReference type="EMBL" id="KAJ7195461.1"/>
    </source>
</evidence>
<protein>
    <recommendedName>
        <fullName evidence="4">Yeast cell wall synthesis Kre9/Knh1-like N-terminal domain-containing protein</fullName>
    </recommendedName>
</protein>
<evidence type="ECO:0000313" key="6">
    <source>
        <dbReference type="Proteomes" id="UP001219525"/>
    </source>
</evidence>
<dbReference type="Proteomes" id="UP001219525">
    <property type="component" value="Unassembled WGS sequence"/>
</dbReference>
<sequence length="242" mass="24433">MFPLMSLCLFFFLSAVSAAPLDSRTVFAPKITSPSAGTVWIVGKIETVTWQSNARGLGVTGTIVLGFLTSDSENLSKEDLASGFNLADGKVDITVPSVVTRTNYIIALLGDSGNISPKFTIQGLSSSAASESKTGTSTTPPAAASSAPSPAESQPADKSLAVSLTPPIASTTVSELSSAPVPSATAPPSPSSVLGSSSSLLPASSPAVTTPSPSPSSNAGSSMNRFTNYWVLLGPAALLLIL</sequence>
<reference evidence="5" key="1">
    <citation type="submission" date="2023-03" db="EMBL/GenBank/DDBJ databases">
        <title>Massive genome expansion in bonnet fungi (Mycena s.s.) driven by repeated elements and novel gene families across ecological guilds.</title>
        <authorList>
            <consortium name="Lawrence Berkeley National Laboratory"/>
            <person name="Harder C.B."/>
            <person name="Miyauchi S."/>
            <person name="Viragh M."/>
            <person name="Kuo A."/>
            <person name="Thoen E."/>
            <person name="Andreopoulos B."/>
            <person name="Lu D."/>
            <person name="Skrede I."/>
            <person name="Drula E."/>
            <person name="Henrissat B."/>
            <person name="Morin E."/>
            <person name="Kohler A."/>
            <person name="Barry K."/>
            <person name="LaButti K."/>
            <person name="Morin E."/>
            <person name="Salamov A."/>
            <person name="Lipzen A."/>
            <person name="Mereny Z."/>
            <person name="Hegedus B."/>
            <person name="Baldrian P."/>
            <person name="Stursova M."/>
            <person name="Weitz H."/>
            <person name="Taylor A."/>
            <person name="Grigoriev I.V."/>
            <person name="Nagy L.G."/>
            <person name="Martin F."/>
            <person name="Kauserud H."/>
        </authorList>
    </citation>
    <scope>NUCLEOTIDE SEQUENCE</scope>
    <source>
        <strain evidence="5">9144</strain>
    </source>
</reference>
<accession>A0AAD6Y5T7</accession>
<keyword evidence="1 3" id="KW-0732">Signal</keyword>
<dbReference type="AlphaFoldDB" id="A0AAD6Y5T7"/>
<evidence type="ECO:0000256" key="1">
    <source>
        <dbReference type="ARBA" id="ARBA00022729"/>
    </source>
</evidence>
<feature type="region of interest" description="Disordered" evidence="2">
    <location>
        <begin position="129"/>
        <end position="159"/>
    </location>
</feature>
<evidence type="ECO:0000259" key="4">
    <source>
        <dbReference type="Pfam" id="PF10342"/>
    </source>
</evidence>
<feature type="domain" description="Yeast cell wall synthesis Kre9/Knh1-like N-terminal" evidence="4">
    <location>
        <begin position="33"/>
        <end position="121"/>
    </location>
</feature>
<evidence type="ECO:0000256" key="3">
    <source>
        <dbReference type="SAM" id="SignalP"/>
    </source>
</evidence>
<comment type="caution">
    <text evidence="5">The sequence shown here is derived from an EMBL/GenBank/DDBJ whole genome shotgun (WGS) entry which is preliminary data.</text>
</comment>
<keyword evidence="6" id="KW-1185">Reference proteome</keyword>
<name>A0AAD6Y5T7_9AGAR</name>
<organism evidence="5 6">
    <name type="scientific">Mycena pura</name>
    <dbReference type="NCBI Taxonomy" id="153505"/>
    <lineage>
        <taxon>Eukaryota</taxon>
        <taxon>Fungi</taxon>
        <taxon>Dikarya</taxon>
        <taxon>Basidiomycota</taxon>
        <taxon>Agaricomycotina</taxon>
        <taxon>Agaricomycetes</taxon>
        <taxon>Agaricomycetidae</taxon>
        <taxon>Agaricales</taxon>
        <taxon>Marasmiineae</taxon>
        <taxon>Mycenaceae</taxon>
        <taxon>Mycena</taxon>
    </lineage>
</organism>
<feature type="compositionally biased region" description="Low complexity" evidence="2">
    <location>
        <begin position="136"/>
        <end position="156"/>
    </location>
</feature>
<feature type="chain" id="PRO_5041945644" description="Yeast cell wall synthesis Kre9/Knh1-like N-terminal domain-containing protein" evidence="3">
    <location>
        <begin position="19"/>
        <end position="242"/>
    </location>
</feature>
<evidence type="ECO:0000256" key="2">
    <source>
        <dbReference type="SAM" id="MobiDB-lite"/>
    </source>
</evidence>